<proteinExistence type="predicted"/>
<evidence type="ECO:0000256" key="3">
    <source>
        <dbReference type="ARBA" id="ARBA00022692"/>
    </source>
</evidence>
<dbReference type="CDD" id="cd03499">
    <property type="entry name" value="SQR_TypeC_SdhC"/>
    <property type="match status" value="1"/>
</dbReference>
<dbReference type="InterPro" id="IPR034804">
    <property type="entry name" value="SQR/QFR_C/D"/>
</dbReference>
<keyword evidence="5 8" id="KW-1133">Transmembrane helix</keyword>
<keyword evidence="4" id="KW-0479">Metal-binding</keyword>
<dbReference type="Pfam" id="PF01127">
    <property type="entry name" value="Sdh_cyt"/>
    <property type="match status" value="1"/>
</dbReference>
<sequence>MAQLLRDNDYSSQTITLIKSDQLDLNGHHHNIGISEGKMFFEATVSCFRKVVSIVPVVIVCLPHNFPYYIDLIHNANIPHALITAGKYVLAFPITYHYINGIRHLAWDWATGFSMKATYNSGYFVMTLALLVTAVFVNFF</sequence>
<keyword evidence="2" id="KW-0349">Heme</keyword>
<evidence type="ECO:0000256" key="4">
    <source>
        <dbReference type="ARBA" id="ARBA00022723"/>
    </source>
</evidence>
<dbReference type="EMBL" id="JARBDR010000328">
    <property type="protein sequence ID" value="KAJ8316124.1"/>
    <property type="molecule type" value="Genomic_DNA"/>
</dbReference>
<keyword evidence="6" id="KW-0408">Iron</keyword>
<dbReference type="InterPro" id="IPR018495">
    <property type="entry name" value="Succ_DH_cyt_bsu_CS"/>
</dbReference>
<reference evidence="9 10" key="1">
    <citation type="submission" date="2022-12" db="EMBL/GenBank/DDBJ databases">
        <title>Chromosome-level genome of Tegillarca granosa.</title>
        <authorList>
            <person name="Kim J."/>
        </authorList>
    </citation>
    <scope>NUCLEOTIDE SEQUENCE [LARGE SCALE GENOMIC DNA]</scope>
    <source>
        <strain evidence="9">Teg-2019</strain>
        <tissue evidence="9">Adductor muscle</tissue>
    </source>
</reference>
<comment type="subcellular location">
    <subcellularLocation>
        <location evidence="1">Membrane</location>
        <topology evidence="1">Multi-pass membrane protein</topology>
    </subcellularLocation>
</comment>
<feature type="transmembrane region" description="Helical" evidence="8">
    <location>
        <begin position="122"/>
        <end position="139"/>
    </location>
</feature>
<dbReference type="SUPFAM" id="SSF81343">
    <property type="entry name" value="Fumarate reductase respiratory complex transmembrane subunits"/>
    <property type="match status" value="1"/>
</dbReference>
<protein>
    <recommendedName>
        <fullName evidence="11">Succinate dehydrogenase cytochrome b560 subunit, mitochondrial</fullName>
    </recommendedName>
</protein>
<evidence type="ECO:0000256" key="2">
    <source>
        <dbReference type="ARBA" id="ARBA00022617"/>
    </source>
</evidence>
<keyword evidence="10" id="KW-1185">Reference proteome</keyword>
<dbReference type="Proteomes" id="UP001217089">
    <property type="component" value="Unassembled WGS sequence"/>
</dbReference>
<accession>A0ABQ9FFP8</accession>
<evidence type="ECO:0000256" key="5">
    <source>
        <dbReference type="ARBA" id="ARBA00022989"/>
    </source>
</evidence>
<evidence type="ECO:0000313" key="10">
    <source>
        <dbReference type="Proteomes" id="UP001217089"/>
    </source>
</evidence>
<dbReference type="InterPro" id="IPR000701">
    <property type="entry name" value="SuccDH_FuR_B_TM-su"/>
</dbReference>
<evidence type="ECO:0008006" key="11">
    <source>
        <dbReference type="Google" id="ProtNLM"/>
    </source>
</evidence>
<comment type="caution">
    <text evidence="9">The sequence shown here is derived from an EMBL/GenBank/DDBJ whole genome shotgun (WGS) entry which is preliminary data.</text>
</comment>
<organism evidence="9 10">
    <name type="scientific">Tegillarca granosa</name>
    <name type="common">Malaysian cockle</name>
    <name type="synonym">Anadara granosa</name>
    <dbReference type="NCBI Taxonomy" id="220873"/>
    <lineage>
        <taxon>Eukaryota</taxon>
        <taxon>Metazoa</taxon>
        <taxon>Spiralia</taxon>
        <taxon>Lophotrochozoa</taxon>
        <taxon>Mollusca</taxon>
        <taxon>Bivalvia</taxon>
        <taxon>Autobranchia</taxon>
        <taxon>Pteriomorphia</taxon>
        <taxon>Arcoida</taxon>
        <taxon>Arcoidea</taxon>
        <taxon>Arcidae</taxon>
        <taxon>Tegillarca</taxon>
    </lineage>
</organism>
<evidence type="ECO:0000256" key="6">
    <source>
        <dbReference type="ARBA" id="ARBA00023004"/>
    </source>
</evidence>
<keyword evidence="7 8" id="KW-0472">Membrane</keyword>
<keyword evidence="3 8" id="KW-0812">Transmembrane</keyword>
<dbReference type="InterPro" id="IPR014314">
    <property type="entry name" value="Succ_DH_cytb556"/>
</dbReference>
<evidence type="ECO:0000313" key="9">
    <source>
        <dbReference type="EMBL" id="KAJ8316124.1"/>
    </source>
</evidence>
<dbReference type="PROSITE" id="PS01001">
    <property type="entry name" value="SDH_CYT_2"/>
    <property type="match status" value="1"/>
</dbReference>
<dbReference type="Gene3D" id="1.20.1300.10">
    <property type="entry name" value="Fumarate reductase/succinate dehydrogenase, transmembrane subunit"/>
    <property type="match status" value="1"/>
</dbReference>
<dbReference type="PANTHER" id="PTHR10978">
    <property type="entry name" value="SUCCINATE DEHYDROGENASE CYTOCHROME B560 SUBUNIT"/>
    <property type="match status" value="1"/>
</dbReference>
<evidence type="ECO:0000256" key="7">
    <source>
        <dbReference type="ARBA" id="ARBA00023136"/>
    </source>
</evidence>
<gene>
    <name evidence="9" type="ORF">KUTeg_006138</name>
</gene>
<name>A0ABQ9FFP8_TEGGR</name>
<evidence type="ECO:0000256" key="1">
    <source>
        <dbReference type="ARBA" id="ARBA00004141"/>
    </source>
</evidence>
<evidence type="ECO:0000256" key="8">
    <source>
        <dbReference type="SAM" id="Phobius"/>
    </source>
</evidence>
<dbReference type="PANTHER" id="PTHR10978:SF5">
    <property type="entry name" value="SUCCINATE DEHYDROGENASE CYTOCHROME B560 SUBUNIT, MITOCHONDRIAL"/>
    <property type="match status" value="1"/>
</dbReference>